<dbReference type="AlphaFoldDB" id="A0A9W8NEX8"/>
<keyword evidence="3" id="KW-1185">Reference proteome</keyword>
<dbReference type="EMBL" id="JANPWZ010000808">
    <property type="protein sequence ID" value="KAJ3571896.1"/>
    <property type="molecule type" value="Genomic_DNA"/>
</dbReference>
<sequence>MSNSEIPRLQLQPVAVDFIDRRLARLNRVFGQHQCKYNPKLDRYVGNNSIRAHAKMELGEDTQHMNSVKMLSPPEIILSMRFWDKVLPDAMERLEKYEVPKSRHSNYNIRGLGSWDEIYSQLETCREEYLDDQGWTKKVKRQWRTFSENIEPLQAAWNLVPDVDYLTPIRGIVDCVIDAIKRASDTRQKVLQGLDELDNMFRDIELFLVVFPTDHHVLEAGTELMVSVLIAVERLISFYTKSRGRKALSSFFKGEDYEEDVIGSLNDITAKSEALRHEATKADMSQSAKNWRLAEQRHEEIRRTLSDGHVEILQRQASLKTHVEGMENTMNSVYNFLVEYERNQEEHNAILRKKHEDLERNFANLQQVNYRLQRALTPNIDSTSHNQFEVQQDDLWDILNGFSFEEEDMKRIMEKQERIFQHEKATTQGLVGTPRFRDWMVSPTSRELLVQGNHTGDREISALSVFCSSFAAAVRGRPKYISLIHFCGFHADLTSDADAGAYGMIMSFIAQLLWQWDFDTAKLRHYVDLSWVEYGEDPSWDDLCNLLKCLIRQVPSSQTVFFLIDGAYHYEKSVHMDAFIESMATILDTTLDEAVGATVKILVTSPCRTTEIRQGFHDDAVLLLQEESSANLDSNSRLSQHQVSRAFERSC</sequence>
<name>A0A9W8NEX8_9PEZI</name>
<reference evidence="2" key="1">
    <citation type="submission" date="2022-07" db="EMBL/GenBank/DDBJ databases">
        <title>Genome Sequence of Xylaria arbuscula.</title>
        <authorList>
            <person name="Buettner E."/>
        </authorList>
    </citation>
    <scope>NUCLEOTIDE SEQUENCE</scope>
    <source>
        <strain evidence="2">VT107</strain>
    </source>
</reference>
<feature type="coiled-coil region" evidence="1">
    <location>
        <begin position="341"/>
        <end position="375"/>
    </location>
</feature>
<dbReference type="Proteomes" id="UP001148614">
    <property type="component" value="Unassembled WGS sequence"/>
</dbReference>
<accession>A0A9W8NEX8</accession>
<evidence type="ECO:0000256" key="1">
    <source>
        <dbReference type="SAM" id="Coils"/>
    </source>
</evidence>
<dbReference type="VEuPathDB" id="FungiDB:F4678DRAFT_485529"/>
<keyword evidence="1" id="KW-0175">Coiled coil</keyword>
<evidence type="ECO:0000313" key="3">
    <source>
        <dbReference type="Proteomes" id="UP001148614"/>
    </source>
</evidence>
<evidence type="ECO:0000313" key="2">
    <source>
        <dbReference type="EMBL" id="KAJ3571896.1"/>
    </source>
</evidence>
<proteinExistence type="predicted"/>
<dbReference type="PANTHER" id="PTHR40619:SF3">
    <property type="entry name" value="FUNGAL STAND N-TERMINAL GOODBYE DOMAIN-CONTAINING PROTEIN"/>
    <property type="match status" value="1"/>
</dbReference>
<dbReference type="PANTHER" id="PTHR40619">
    <property type="entry name" value="FUNGAL STAND N-TERMINAL GOODBYE DOMAIN-CONTAINING PROTEIN"/>
    <property type="match status" value="1"/>
</dbReference>
<organism evidence="2 3">
    <name type="scientific">Xylaria arbuscula</name>
    <dbReference type="NCBI Taxonomy" id="114810"/>
    <lineage>
        <taxon>Eukaryota</taxon>
        <taxon>Fungi</taxon>
        <taxon>Dikarya</taxon>
        <taxon>Ascomycota</taxon>
        <taxon>Pezizomycotina</taxon>
        <taxon>Sordariomycetes</taxon>
        <taxon>Xylariomycetidae</taxon>
        <taxon>Xylariales</taxon>
        <taxon>Xylariaceae</taxon>
        <taxon>Xylaria</taxon>
    </lineage>
</organism>
<gene>
    <name evidence="2" type="ORF">NPX13_g5225</name>
</gene>
<protein>
    <submittedName>
        <fullName evidence="2">Uncharacterized protein</fullName>
    </submittedName>
</protein>
<comment type="caution">
    <text evidence="2">The sequence shown here is derived from an EMBL/GenBank/DDBJ whole genome shotgun (WGS) entry which is preliminary data.</text>
</comment>